<dbReference type="PANTHER" id="PTHR46877:SF14">
    <property type="entry name" value="RECEPTOR PROTEIN-TYROSINE KINASE"/>
    <property type="match status" value="1"/>
</dbReference>
<evidence type="ECO:0000256" key="2">
    <source>
        <dbReference type="ARBA" id="ARBA00022692"/>
    </source>
</evidence>
<feature type="region of interest" description="Disordered" evidence="8">
    <location>
        <begin position="219"/>
        <end position="248"/>
    </location>
</feature>
<dbReference type="InterPro" id="IPR003961">
    <property type="entry name" value="FN3_dom"/>
</dbReference>
<dbReference type="PROSITE" id="PS50853">
    <property type="entry name" value="FN3"/>
    <property type="match status" value="2"/>
</dbReference>
<keyword evidence="4" id="KW-0067">ATP-binding</keyword>
<protein>
    <recommendedName>
        <fullName evidence="10">Fibronectin type-III domain-containing protein</fullName>
    </recommendedName>
</protein>
<evidence type="ECO:0000256" key="1">
    <source>
        <dbReference type="ARBA" id="ARBA00004167"/>
    </source>
</evidence>
<feature type="domain" description="Fibronectin type-III" evidence="10">
    <location>
        <begin position="1"/>
        <end position="55"/>
    </location>
</feature>
<dbReference type="GO" id="GO:0030425">
    <property type="term" value="C:dendrite"/>
    <property type="evidence" value="ECO:0007669"/>
    <property type="project" value="TreeGrafter"/>
</dbReference>
<accession>A0A7R9CDM9</accession>
<evidence type="ECO:0000256" key="9">
    <source>
        <dbReference type="SAM" id="Phobius"/>
    </source>
</evidence>
<dbReference type="SMART" id="SM00060">
    <property type="entry name" value="FN3"/>
    <property type="match status" value="1"/>
</dbReference>
<keyword evidence="6 9" id="KW-0472">Membrane</keyword>
<dbReference type="Gene3D" id="2.60.40.10">
    <property type="entry name" value="Immunoglobulins"/>
    <property type="match status" value="2"/>
</dbReference>
<sequence length="350" mass="39493">MIYLFLQDLFNDTKVTITGLNPVTTYRFKVFAENGITERAGESEYVDITVTTEASVPSSVTNVRVTDIKSTEVSLAWDSPLINEATDTESDMVEIYEARCFARHDDSNATNTLTKEQQTTFTGLRQRTEYGFQVRAKTTHGWGEFSSPIFKTTGQVLGTAYVGDDDNMQMRIIAVFSVGGVMILVVIIVIFVIYFRRRASAESNKKQPSDCDTLEYRNGEARRASSKGRDAIEEMKKKESEEANRSKTTLETVNKLEAKKRKLLQQVEKEASARQTEIDLEKKRLRQMYILLCNIFENVGLVTTPLFTAVGASSRTYIDPHTYEDPNQAVREFAREIDASCITIEAIIGE</sequence>
<feature type="compositionally biased region" description="Basic and acidic residues" evidence="8">
    <location>
        <begin position="219"/>
        <end position="245"/>
    </location>
</feature>
<dbReference type="InterPro" id="IPR036116">
    <property type="entry name" value="FN3_sf"/>
</dbReference>
<dbReference type="InterPro" id="IPR050449">
    <property type="entry name" value="Ephrin_rcpt_TKs"/>
</dbReference>
<keyword evidence="3" id="KW-0547">Nucleotide-binding</keyword>
<dbReference type="AlphaFoldDB" id="A0A7R9CDM9"/>
<keyword evidence="7" id="KW-0675">Receptor</keyword>
<evidence type="ECO:0000256" key="4">
    <source>
        <dbReference type="ARBA" id="ARBA00022840"/>
    </source>
</evidence>
<name>A0A7R9CDM9_TIMCR</name>
<dbReference type="GO" id="GO:0005886">
    <property type="term" value="C:plasma membrane"/>
    <property type="evidence" value="ECO:0007669"/>
    <property type="project" value="TreeGrafter"/>
</dbReference>
<dbReference type="InterPro" id="IPR013783">
    <property type="entry name" value="Ig-like_fold"/>
</dbReference>
<dbReference type="CDD" id="cd00063">
    <property type="entry name" value="FN3"/>
    <property type="match status" value="2"/>
</dbReference>
<dbReference type="GO" id="GO:0005524">
    <property type="term" value="F:ATP binding"/>
    <property type="evidence" value="ECO:0007669"/>
    <property type="project" value="UniProtKB-KW"/>
</dbReference>
<dbReference type="GO" id="GO:0005005">
    <property type="term" value="F:transmembrane-ephrin receptor activity"/>
    <property type="evidence" value="ECO:0007669"/>
    <property type="project" value="TreeGrafter"/>
</dbReference>
<dbReference type="PANTHER" id="PTHR46877">
    <property type="entry name" value="EPH RECEPTOR A5"/>
    <property type="match status" value="1"/>
</dbReference>
<evidence type="ECO:0000256" key="7">
    <source>
        <dbReference type="ARBA" id="ARBA00023170"/>
    </source>
</evidence>
<dbReference type="SUPFAM" id="SSF49265">
    <property type="entry name" value="Fibronectin type III"/>
    <property type="match status" value="1"/>
</dbReference>
<dbReference type="Pfam" id="PF00041">
    <property type="entry name" value="fn3"/>
    <property type="match status" value="1"/>
</dbReference>
<dbReference type="Pfam" id="PF14575">
    <property type="entry name" value="EphA2_TM"/>
    <property type="match status" value="1"/>
</dbReference>
<evidence type="ECO:0000256" key="8">
    <source>
        <dbReference type="SAM" id="MobiDB-lite"/>
    </source>
</evidence>
<evidence type="ECO:0000256" key="5">
    <source>
        <dbReference type="ARBA" id="ARBA00022989"/>
    </source>
</evidence>
<feature type="transmembrane region" description="Helical" evidence="9">
    <location>
        <begin position="172"/>
        <end position="195"/>
    </location>
</feature>
<feature type="domain" description="Fibronectin type-III" evidence="10">
    <location>
        <begin position="59"/>
        <end position="156"/>
    </location>
</feature>
<dbReference type="InterPro" id="IPR027936">
    <property type="entry name" value="Eph_TM"/>
</dbReference>
<dbReference type="Gene3D" id="3.30.200.20">
    <property type="entry name" value="Phosphorylase Kinase, domain 1"/>
    <property type="match status" value="1"/>
</dbReference>
<evidence type="ECO:0000256" key="6">
    <source>
        <dbReference type="ARBA" id="ARBA00023136"/>
    </source>
</evidence>
<dbReference type="GO" id="GO:0007411">
    <property type="term" value="P:axon guidance"/>
    <property type="evidence" value="ECO:0007669"/>
    <property type="project" value="TreeGrafter"/>
</dbReference>
<evidence type="ECO:0000313" key="11">
    <source>
        <dbReference type="EMBL" id="CAD7392730.1"/>
    </source>
</evidence>
<gene>
    <name evidence="11" type="ORF">TCEB3V08_LOCUS739</name>
</gene>
<comment type="subcellular location">
    <subcellularLocation>
        <location evidence="1">Membrane</location>
        <topology evidence="1">Single-pass membrane protein</topology>
    </subcellularLocation>
</comment>
<evidence type="ECO:0000256" key="3">
    <source>
        <dbReference type="ARBA" id="ARBA00022741"/>
    </source>
</evidence>
<keyword evidence="5 9" id="KW-1133">Transmembrane helix</keyword>
<proteinExistence type="predicted"/>
<dbReference type="EMBL" id="OC316579">
    <property type="protein sequence ID" value="CAD7392730.1"/>
    <property type="molecule type" value="Genomic_DNA"/>
</dbReference>
<organism evidence="11">
    <name type="scientific">Timema cristinae</name>
    <name type="common">Walking stick</name>
    <dbReference type="NCBI Taxonomy" id="61476"/>
    <lineage>
        <taxon>Eukaryota</taxon>
        <taxon>Metazoa</taxon>
        <taxon>Ecdysozoa</taxon>
        <taxon>Arthropoda</taxon>
        <taxon>Hexapoda</taxon>
        <taxon>Insecta</taxon>
        <taxon>Pterygota</taxon>
        <taxon>Neoptera</taxon>
        <taxon>Polyneoptera</taxon>
        <taxon>Phasmatodea</taxon>
        <taxon>Timematodea</taxon>
        <taxon>Timematoidea</taxon>
        <taxon>Timematidae</taxon>
        <taxon>Timema</taxon>
    </lineage>
</organism>
<keyword evidence="2 9" id="KW-0812">Transmembrane</keyword>
<reference evidence="11" key="1">
    <citation type="submission" date="2020-11" db="EMBL/GenBank/DDBJ databases">
        <authorList>
            <person name="Tran Van P."/>
        </authorList>
    </citation>
    <scope>NUCLEOTIDE SEQUENCE</scope>
</reference>
<evidence type="ECO:0000259" key="10">
    <source>
        <dbReference type="PROSITE" id="PS50853"/>
    </source>
</evidence>